<accession>A0A542DEG2</accession>
<evidence type="ECO:0000256" key="1">
    <source>
        <dbReference type="SAM" id="MobiDB-lite"/>
    </source>
</evidence>
<evidence type="ECO:0000256" key="2">
    <source>
        <dbReference type="SAM" id="Phobius"/>
    </source>
</evidence>
<dbReference type="OrthoDB" id="4460669at2"/>
<dbReference type="AlphaFoldDB" id="A0A542DEG2"/>
<gene>
    <name evidence="3" type="ORF">FB471_1120</name>
</gene>
<comment type="caution">
    <text evidence="3">The sequence shown here is derived from an EMBL/GenBank/DDBJ whole genome shotgun (WGS) entry which is preliminary data.</text>
</comment>
<keyword evidence="2" id="KW-1133">Transmembrane helix</keyword>
<feature type="region of interest" description="Disordered" evidence="1">
    <location>
        <begin position="1"/>
        <end position="66"/>
    </location>
</feature>
<feature type="transmembrane region" description="Helical" evidence="2">
    <location>
        <begin position="82"/>
        <end position="102"/>
    </location>
</feature>
<feature type="compositionally biased region" description="Basic and acidic residues" evidence="1">
    <location>
        <begin position="1"/>
        <end position="10"/>
    </location>
</feature>
<name>A0A542DEG2_AMYCI</name>
<protein>
    <submittedName>
        <fullName evidence="3">Uncharacterized protein</fullName>
    </submittedName>
</protein>
<proteinExistence type="predicted"/>
<evidence type="ECO:0000313" key="3">
    <source>
        <dbReference type="EMBL" id="TQJ01440.1"/>
    </source>
</evidence>
<feature type="region of interest" description="Disordered" evidence="1">
    <location>
        <begin position="235"/>
        <end position="263"/>
    </location>
</feature>
<keyword evidence="2" id="KW-0812">Transmembrane</keyword>
<dbReference type="RefSeq" id="WP_141996245.1">
    <property type="nucleotide sequence ID" value="NZ_VFML01000001.1"/>
</dbReference>
<feature type="compositionally biased region" description="Basic and acidic residues" evidence="1">
    <location>
        <begin position="40"/>
        <end position="63"/>
    </location>
</feature>
<dbReference type="Proteomes" id="UP000320876">
    <property type="component" value="Unassembled WGS sequence"/>
</dbReference>
<reference evidence="3 4" key="1">
    <citation type="submission" date="2019-06" db="EMBL/GenBank/DDBJ databases">
        <title>Sequencing the genomes of 1000 actinobacteria strains.</title>
        <authorList>
            <person name="Klenk H.-P."/>
        </authorList>
    </citation>
    <scope>NUCLEOTIDE SEQUENCE [LARGE SCALE GENOMIC DNA]</scope>
    <source>
        <strain evidence="3 4">DSM 45679</strain>
    </source>
</reference>
<evidence type="ECO:0000313" key="4">
    <source>
        <dbReference type="Proteomes" id="UP000320876"/>
    </source>
</evidence>
<organism evidence="3 4">
    <name type="scientific">Amycolatopsis cihanbeyliensis</name>
    <dbReference type="NCBI Taxonomy" id="1128664"/>
    <lineage>
        <taxon>Bacteria</taxon>
        <taxon>Bacillati</taxon>
        <taxon>Actinomycetota</taxon>
        <taxon>Actinomycetes</taxon>
        <taxon>Pseudonocardiales</taxon>
        <taxon>Pseudonocardiaceae</taxon>
        <taxon>Amycolatopsis</taxon>
    </lineage>
</organism>
<feature type="transmembrane region" description="Helical" evidence="2">
    <location>
        <begin position="108"/>
        <end position="125"/>
    </location>
</feature>
<feature type="compositionally biased region" description="Basic and acidic residues" evidence="1">
    <location>
        <begin position="254"/>
        <end position="263"/>
    </location>
</feature>
<keyword evidence="4" id="KW-1185">Reference proteome</keyword>
<dbReference type="EMBL" id="VFML01000001">
    <property type="protein sequence ID" value="TQJ01440.1"/>
    <property type="molecule type" value="Genomic_DNA"/>
</dbReference>
<sequence length="263" mass="30018">MAGRHREPEPSRTWYEFPELPPRPDPDTGKPFPPHAPGFKNDKGVNAEHDPGRSTKLSHKPEPPESMGTVLAWHRHSRLANIHGFLVALAIMAGGAVLIALLRGDLGYLGYWQIWVIVLVFAYLASNPFSYQTTSVGTDWIKWDYNRRWYQRRARSNHLKLYELSRIEGYFAGGMLHLRFEDLDGRGADRQVGDLQRDRRIWDLFYNGLLHSVANGAEINRVAVELLKLDETPAMRLRNQRPEPTDIGGSDNPTEPRRPDPGH</sequence>
<keyword evidence="2" id="KW-0472">Membrane</keyword>